<dbReference type="PROSITE" id="PS50887">
    <property type="entry name" value="GGDEF"/>
    <property type="match status" value="1"/>
</dbReference>
<gene>
    <name evidence="5" type="ORF">CSA56_04920</name>
</gene>
<dbReference type="SUPFAM" id="SSF55073">
    <property type="entry name" value="Nucleotide cyclase"/>
    <property type="match status" value="1"/>
</dbReference>
<dbReference type="InterPro" id="IPR029787">
    <property type="entry name" value="Nucleotide_cyclase"/>
</dbReference>
<dbReference type="CDD" id="cd19920">
    <property type="entry name" value="REC_PA4781-like"/>
    <property type="match status" value="1"/>
</dbReference>
<evidence type="ECO:0000313" key="6">
    <source>
        <dbReference type="Proteomes" id="UP000230821"/>
    </source>
</evidence>
<dbReference type="InterPro" id="IPR050469">
    <property type="entry name" value="Diguanylate_Cyclase"/>
</dbReference>
<dbReference type="PROSITE" id="PS50110">
    <property type="entry name" value="RESPONSE_REGULATORY"/>
    <property type="match status" value="1"/>
</dbReference>
<dbReference type="SMART" id="SM00448">
    <property type="entry name" value="REC"/>
    <property type="match status" value="1"/>
</dbReference>
<protein>
    <submittedName>
        <fullName evidence="5">Diguanylate cyclase response regulator</fullName>
    </submittedName>
</protein>
<reference evidence="5 6" key="1">
    <citation type="submission" date="2017-10" db="EMBL/GenBank/DDBJ databases">
        <title>Novel microbial diversity and functional potential in the marine mammal oral microbiome.</title>
        <authorList>
            <person name="Dudek N.K."/>
            <person name="Sun C.L."/>
            <person name="Burstein D."/>
            <person name="Kantor R.S."/>
            <person name="Aliaga Goltsman D.S."/>
            <person name="Bik E.M."/>
            <person name="Thomas B.C."/>
            <person name="Banfield J.F."/>
            <person name="Relman D.A."/>
        </authorList>
    </citation>
    <scope>NUCLEOTIDE SEQUENCE [LARGE SCALE GENOMIC DNA]</scope>
    <source>
        <strain evidence="5">DOLJORAL78_47_16</strain>
    </source>
</reference>
<dbReference type="CDD" id="cd01949">
    <property type="entry name" value="GGDEF"/>
    <property type="match status" value="1"/>
</dbReference>
<evidence type="ECO:0000313" key="5">
    <source>
        <dbReference type="EMBL" id="PIE35283.1"/>
    </source>
</evidence>
<dbReference type="Pfam" id="PF00072">
    <property type="entry name" value="Response_reg"/>
    <property type="match status" value="1"/>
</dbReference>
<dbReference type="GO" id="GO:0043709">
    <property type="term" value="P:cell adhesion involved in single-species biofilm formation"/>
    <property type="evidence" value="ECO:0007669"/>
    <property type="project" value="TreeGrafter"/>
</dbReference>
<feature type="coiled-coil region" evidence="2">
    <location>
        <begin position="128"/>
        <end position="162"/>
    </location>
</feature>
<dbReference type="Proteomes" id="UP000230821">
    <property type="component" value="Unassembled WGS sequence"/>
</dbReference>
<feature type="domain" description="GGDEF" evidence="4">
    <location>
        <begin position="190"/>
        <end position="321"/>
    </location>
</feature>
<feature type="domain" description="Response regulatory" evidence="3">
    <location>
        <begin position="10"/>
        <end position="126"/>
    </location>
</feature>
<dbReference type="AlphaFoldDB" id="A0A2G6KHY9"/>
<evidence type="ECO:0000259" key="3">
    <source>
        <dbReference type="PROSITE" id="PS50110"/>
    </source>
</evidence>
<dbReference type="GO" id="GO:1902201">
    <property type="term" value="P:negative regulation of bacterial-type flagellum-dependent cell motility"/>
    <property type="evidence" value="ECO:0007669"/>
    <property type="project" value="TreeGrafter"/>
</dbReference>
<dbReference type="Gene3D" id="3.40.50.2300">
    <property type="match status" value="1"/>
</dbReference>
<dbReference type="InterPro" id="IPR000160">
    <property type="entry name" value="GGDEF_dom"/>
</dbReference>
<proteinExistence type="predicted"/>
<dbReference type="GO" id="GO:0000160">
    <property type="term" value="P:phosphorelay signal transduction system"/>
    <property type="evidence" value="ECO:0007669"/>
    <property type="project" value="InterPro"/>
</dbReference>
<dbReference type="SUPFAM" id="SSF52172">
    <property type="entry name" value="CheY-like"/>
    <property type="match status" value="1"/>
</dbReference>
<organism evidence="5 6">
    <name type="scientific">candidate division KSB3 bacterium</name>
    <dbReference type="NCBI Taxonomy" id="2044937"/>
    <lineage>
        <taxon>Bacteria</taxon>
        <taxon>candidate division KSB3</taxon>
    </lineage>
</organism>
<dbReference type="PANTHER" id="PTHR45138">
    <property type="entry name" value="REGULATORY COMPONENTS OF SENSORY TRANSDUCTION SYSTEM"/>
    <property type="match status" value="1"/>
</dbReference>
<dbReference type="GO" id="GO:0052621">
    <property type="term" value="F:diguanylate cyclase activity"/>
    <property type="evidence" value="ECO:0007669"/>
    <property type="project" value="TreeGrafter"/>
</dbReference>
<dbReference type="FunFam" id="3.30.70.270:FF:000001">
    <property type="entry name" value="Diguanylate cyclase domain protein"/>
    <property type="match status" value="1"/>
</dbReference>
<sequence>MDTDFKVKSTILIVDDHVTDLQFFINSLKDSQWKIYVADNGESAIHQAERIHPDLILLDVVMPGLDGFETCYQLRQTPQTQDIPVIFMTAINEAVDKDKGFEVGGTDYITKPFETTELLARVGTHLQLRQALRQLGNMDRELRAANRQLVTYQQELEFTARTDPLTRLSNRRDSMERLFTEYSRARRYHHPLTIILGDIDHFKQFNETFGHACGDIVLRSVAHLLRETIRAQDHAGRWGDEEFLLMLPETARAGAINIMERLRSIVANNTIHHGDLSLSVTMTWGGHSIDEQDTNLDAALTRAKQALDQGKSKGRNRIVLL</sequence>
<dbReference type="InterPro" id="IPR043128">
    <property type="entry name" value="Rev_trsase/Diguanyl_cyclase"/>
</dbReference>
<dbReference type="Pfam" id="PF00990">
    <property type="entry name" value="GGDEF"/>
    <property type="match status" value="1"/>
</dbReference>
<comment type="caution">
    <text evidence="5">The sequence shown here is derived from an EMBL/GenBank/DDBJ whole genome shotgun (WGS) entry which is preliminary data.</text>
</comment>
<keyword evidence="2" id="KW-0175">Coiled coil</keyword>
<dbReference type="Gene3D" id="3.30.70.270">
    <property type="match status" value="1"/>
</dbReference>
<dbReference type="InterPro" id="IPR011006">
    <property type="entry name" value="CheY-like_superfamily"/>
</dbReference>
<name>A0A2G6KHY9_9BACT</name>
<evidence type="ECO:0000259" key="4">
    <source>
        <dbReference type="PROSITE" id="PS50887"/>
    </source>
</evidence>
<keyword evidence="1" id="KW-0597">Phosphoprotein</keyword>
<evidence type="ECO:0000256" key="2">
    <source>
        <dbReference type="SAM" id="Coils"/>
    </source>
</evidence>
<dbReference type="EMBL" id="PDSK01000049">
    <property type="protein sequence ID" value="PIE35283.1"/>
    <property type="molecule type" value="Genomic_DNA"/>
</dbReference>
<dbReference type="SMART" id="SM00267">
    <property type="entry name" value="GGDEF"/>
    <property type="match status" value="1"/>
</dbReference>
<dbReference type="GO" id="GO:0005886">
    <property type="term" value="C:plasma membrane"/>
    <property type="evidence" value="ECO:0007669"/>
    <property type="project" value="TreeGrafter"/>
</dbReference>
<evidence type="ECO:0000256" key="1">
    <source>
        <dbReference type="PROSITE-ProRule" id="PRU00169"/>
    </source>
</evidence>
<feature type="modified residue" description="4-aspartylphosphate" evidence="1">
    <location>
        <position position="59"/>
    </location>
</feature>
<dbReference type="NCBIfam" id="TIGR00254">
    <property type="entry name" value="GGDEF"/>
    <property type="match status" value="1"/>
</dbReference>
<dbReference type="InterPro" id="IPR001789">
    <property type="entry name" value="Sig_transdc_resp-reg_receiver"/>
</dbReference>
<dbReference type="PANTHER" id="PTHR45138:SF9">
    <property type="entry name" value="DIGUANYLATE CYCLASE DGCM-RELATED"/>
    <property type="match status" value="1"/>
</dbReference>
<accession>A0A2G6KHY9</accession>